<dbReference type="Pfam" id="PF13954">
    <property type="entry name" value="PapC_N"/>
    <property type="match status" value="1"/>
</dbReference>
<dbReference type="EMBL" id="GL883901">
    <property type="protein sequence ID" value="EGI17655.1"/>
    <property type="molecule type" value="Genomic_DNA"/>
</dbReference>
<evidence type="ECO:0000256" key="4">
    <source>
        <dbReference type="ARBA" id="ARBA00022452"/>
    </source>
</evidence>
<evidence type="ECO:0000256" key="1">
    <source>
        <dbReference type="ARBA" id="ARBA00004571"/>
    </source>
</evidence>
<sequence>MADASSEFDVGQQHLSLSVPQIYVGRMARGYVSPDLWEEGINAGLLNYSFNGNSINNRSNHNAGKSNYAYLNLQSGINIGSWRLRDNSTWSYNSGSSNSSDSNKWQHINTSAERDIIPLRSRLTVGDSYTDGDIFDSVNFRGLKINSTEAMLPDSQHGFAPVIHGIARGTAQVSVKQNGYDVYQTTVPPGPFTIDDINSAANGGDLQVTIKEADGSIQTLYVPYSSVPVLQRAGYTRYALAMGEYRSGNNLQSSPKFVQASLMHGLKGNWTPYGGMQIAEDYQAFNLGIGKDLGLFGAFSFDITQANTTLADDTRHSGQSVKSVYSKSFYQTGTNIQVAGYRYSTQGFYNLSDSAYSRMSGYTVKPPTGDTSEQTLFIDYFNLFYSKRGQEQISISQQLGNYGTTFFSASRQSYWNTSRSDQQISFGLNVPFGDITTSLNYSYSNNIWQNDRDHLLAFTLNVPFSHWMRTDSQSAFRNSNASYSMSNDLKGSMTNLSGVYGTLLLDNNLNYSVQVGNTQGGNTSSGTSGYSSLNYRGAYGNTNVGYSRSGDSSQIYYGMSGGIIAHADGITFGQPLGDTMVLVKAPGADNVKIENQIGIHTDWRGYAILPFATEYRENRVALNANSLADNVELDETVVTVIPTHGAIARATFNAQIGGKVLMTLKYGNKSIPFGAIVTHGENKNGSIVAENGQVYLTGLQQSGKLQVSWGNDKNSNCIVDYKLPAVSPGTLLNQQTAICR</sequence>
<dbReference type="Gene3D" id="2.60.40.2610">
    <property type="entry name" value="Outer membrane usher protein FimD, plug domain"/>
    <property type="match status" value="1"/>
</dbReference>
<dbReference type="GO" id="GO:0015473">
    <property type="term" value="F:fimbrial usher porin activity"/>
    <property type="evidence" value="ECO:0007669"/>
    <property type="project" value="InterPro"/>
</dbReference>
<feature type="domain" description="PapC-like C-terminal" evidence="11">
    <location>
        <begin position="661"/>
        <end position="725"/>
    </location>
</feature>
<keyword evidence="7" id="KW-0732">Signal</keyword>
<dbReference type="InterPro" id="IPR000015">
    <property type="entry name" value="Fimb_usher"/>
</dbReference>
<accession>F4SUP3</accession>
<dbReference type="FunFam" id="2.60.40.2610:FF:000001">
    <property type="entry name" value="Outer membrane fimbrial usher protein"/>
    <property type="match status" value="1"/>
</dbReference>
<dbReference type="Gene3D" id="3.10.20.410">
    <property type="match status" value="1"/>
</dbReference>
<dbReference type="SUPFAM" id="SSF141729">
    <property type="entry name" value="FimD N-terminal domain-like"/>
    <property type="match status" value="1"/>
</dbReference>
<dbReference type="PROSITE" id="PS01151">
    <property type="entry name" value="FIMBRIAL_USHER"/>
    <property type="match status" value="1"/>
</dbReference>
<dbReference type="InterPro" id="IPR025949">
    <property type="entry name" value="PapC-like_C"/>
</dbReference>
<dbReference type="InterPro" id="IPR042186">
    <property type="entry name" value="FimD_plug_dom"/>
</dbReference>
<evidence type="ECO:0000256" key="6">
    <source>
        <dbReference type="ARBA" id="ARBA00022692"/>
    </source>
</evidence>
<dbReference type="Gene3D" id="2.60.40.2070">
    <property type="match status" value="1"/>
</dbReference>
<dbReference type="InterPro" id="IPR043142">
    <property type="entry name" value="PapC-like_C_sf"/>
</dbReference>
<dbReference type="Gene3D" id="2.60.40.3110">
    <property type="match status" value="1"/>
</dbReference>
<gene>
    <name evidence="13" type="ORF">ECIG_01161</name>
</gene>
<dbReference type="AlphaFoldDB" id="F4SUP3"/>
<name>F4SUP3_ECOLX</name>
<dbReference type="InterPro" id="IPR018030">
    <property type="entry name" value="Fimbrial_membr_usher_CS"/>
</dbReference>
<keyword evidence="9 10" id="KW-0998">Cell outer membrane</keyword>
<keyword evidence="3 10" id="KW-0813">Transport</keyword>
<evidence type="ECO:0000256" key="3">
    <source>
        <dbReference type="ARBA" id="ARBA00022448"/>
    </source>
</evidence>
<evidence type="ECO:0000256" key="5">
    <source>
        <dbReference type="ARBA" id="ARBA00022558"/>
    </source>
</evidence>
<dbReference type="PANTHER" id="PTHR30451:SF21">
    <property type="entry name" value="FIMBRIAL USHER DOMAIN-CONTAINING PROTEIN YDET-RELATED"/>
    <property type="match status" value="1"/>
</dbReference>
<keyword evidence="4" id="KW-1134">Transmembrane beta strand</keyword>
<evidence type="ECO:0000313" key="13">
    <source>
        <dbReference type="EMBL" id="EGI17655.1"/>
    </source>
</evidence>
<dbReference type="InterPro" id="IPR025885">
    <property type="entry name" value="PapC_N"/>
</dbReference>
<evidence type="ECO:0000256" key="7">
    <source>
        <dbReference type="ARBA" id="ARBA00022729"/>
    </source>
</evidence>
<dbReference type="FunFam" id="2.60.40.3110:FF:000001">
    <property type="entry name" value="Putative fimbrial outer membrane usher"/>
    <property type="match status" value="1"/>
</dbReference>
<evidence type="ECO:0000256" key="9">
    <source>
        <dbReference type="ARBA" id="ARBA00023237"/>
    </source>
</evidence>
<keyword evidence="8 10" id="KW-0472">Membrane</keyword>
<evidence type="ECO:0000256" key="8">
    <source>
        <dbReference type="ARBA" id="ARBA00023136"/>
    </source>
</evidence>
<dbReference type="Proteomes" id="UP000004710">
    <property type="component" value="Unassembled WGS sequence"/>
</dbReference>
<protein>
    <submittedName>
        <fullName evidence="13">Outer membrane usher protein FimD</fullName>
    </submittedName>
</protein>
<feature type="domain" description="PapC N-terminal" evidence="12">
    <location>
        <begin position="3"/>
        <end position="52"/>
    </location>
</feature>
<proteinExistence type="inferred from homology"/>
<dbReference type="PANTHER" id="PTHR30451">
    <property type="entry name" value="OUTER MEMBRANE USHER PROTEIN"/>
    <property type="match status" value="1"/>
</dbReference>
<dbReference type="GO" id="GO:0009279">
    <property type="term" value="C:cell outer membrane"/>
    <property type="evidence" value="ECO:0007669"/>
    <property type="project" value="UniProtKB-SubCell"/>
</dbReference>
<evidence type="ECO:0000256" key="10">
    <source>
        <dbReference type="RuleBase" id="RU003884"/>
    </source>
</evidence>
<evidence type="ECO:0000256" key="2">
    <source>
        <dbReference type="ARBA" id="ARBA00008064"/>
    </source>
</evidence>
<keyword evidence="5 10" id="KW-1029">Fimbrium biogenesis</keyword>
<dbReference type="Pfam" id="PF00577">
    <property type="entry name" value="Usher"/>
    <property type="match status" value="1"/>
</dbReference>
<reference evidence="13 14" key="1">
    <citation type="submission" date="2010-01" db="EMBL/GenBank/DDBJ databases">
        <title>The Genome Sequence of Escherichia coli M605.</title>
        <authorList>
            <consortium name="The Broad Institute Genome Sequencing Platform"/>
            <consortium name="The Broad Institute Genome Sequencing Center for Infectious Disease"/>
            <person name="Feldgarden M."/>
            <person name="Gordon D.M."/>
            <person name="Johnson J.R."/>
            <person name="Johnston B.D."/>
            <person name="Young S."/>
            <person name="Zeng Q."/>
            <person name="Koehrsen M."/>
            <person name="Alvarado L."/>
            <person name="Berlin A.M."/>
            <person name="Borenstein D."/>
            <person name="Chapman S.B."/>
            <person name="Chen Z."/>
            <person name="Engels R."/>
            <person name="Freedman E."/>
            <person name="Gellesch M."/>
            <person name="Goldberg J."/>
            <person name="Griggs A."/>
            <person name="Gujja S."/>
            <person name="Heilman E.R."/>
            <person name="Heiman D.I."/>
            <person name="Hepburn T.A."/>
            <person name="Howarth C."/>
            <person name="Jen D."/>
            <person name="Larson L."/>
            <person name="Lewis B."/>
            <person name="Mehta T."/>
            <person name="Park D."/>
            <person name="Pearson M."/>
            <person name="Richards J."/>
            <person name="Roberts A."/>
            <person name="Saif S."/>
            <person name="Shea T.D."/>
            <person name="Shenoy N."/>
            <person name="Sisk P."/>
            <person name="Stolte C."/>
            <person name="Sykes S.N."/>
            <person name="Walk T."/>
            <person name="White J."/>
            <person name="Yandava C."/>
            <person name="Haas B."/>
            <person name="Henn M.R."/>
            <person name="Nusbaum C."/>
            <person name="Birren B."/>
        </authorList>
    </citation>
    <scope>NUCLEOTIDE SEQUENCE [LARGE SCALE GENOMIC DNA]</scope>
    <source>
        <strain evidence="13 14">M605</strain>
    </source>
</reference>
<dbReference type="HOGENOM" id="CLU_009120_3_1_6"/>
<comment type="subcellular location">
    <subcellularLocation>
        <location evidence="1 10">Cell outer membrane</location>
        <topology evidence="1 10">Multi-pass membrane protein</topology>
    </subcellularLocation>
</comment>
<keyword evidence="6 10" id="KW-0812">Transmembrane</keyword>
<dbReference type="Pfam" id="PF13953">
    <property type="entry name" value="PapC_C"/>
    <property type="match status" value="1"/>
</dbReference>
<dbReference type="GO" id="GO:0009297">
    <property type="term" value="P:pilus assembly"/>
    <property type="evidence" value="ECO:0007669"/>
    <property type="project" value="InterPro"/>
</dbReference>
<evidence type="ECO:0000313" key="14">
    <source>
        <dbReference type="Proteomes" id="UP000004710"/>
    </source>
</evidence>
<dbReference type="InterPro" id="IPR037224">
    <property type="entry name" value="PapC_N_sf"/>
</dbReference>
<comment type="similarity">
    <text evidence="2 10">Belongs to the fimbrial export usher family.</text>
</comment>
<organism evidence="13 14">
    <name type="scientific">Escherichia coli M605</name>
    <dbReference type="NCBI Taxonomy" id="656417"/>
    <lineage>
        <taxon>Bacteria</taxon>
        <taxon>Pseudomonadati</taxon>
        <taxon>Pseudomonadota</taxon>
        <taxon>Gammaproteobacteria</taxon>
        <taxon>Enterobacterales</taxon>
        <taxon>Enterobacteriaceae</taxon>
        <taxon>Escherichia</taxon>
    </lineage>
</organism>
<evidence type="ECO:0000259" key="11">
    <source>
        <dbReference type="Pfam" id="PF13953"/>
    </source>
</evidence>
<evidence type="ECO:0000259" key="12">
    <source>
        <dbReference type="Pfam" id="PF13954"/>
    </source>
</evidence>